<dbReference type="PROSITE" id="PS50089">
    <property type="entry name" value="ZF_RING_2"/>
    <property type="match status" value="1"/>
</dbReference>
<evidence type="ECO:0000256" key="3">
    <source>
        <dbReference type="ARBA" id="ARBA00022737"/>
    </source>
</evidence>
<evidence type="ECO:0000259" key="9">
    <source>
        <dbReference type="PROSITE" id="PS50089"/>
    </source>
</evidence>
<feature type="region of interest" description="Disordered" evidence="8">
    <location>
        <begin position="1"/>
        <end position="29"/>
    </location>
</feature>
<keyword evidence="6" id="KW-0862">Zinc</keyword>
<keyword evidence="4 7" id="KW-0863">Zinc-finger</keyword>
<dbReference type="PANTHER" id="PTHR11685">
    <property type="entry name" value="RBR FAMILY RING FINGER AND IBR DOMAIN-CONTAINING"/>
    <property type="match status" value="1"/>
</dbReference>
<dbReference type="InterPro" id="IPR017907">
    <property type="entry name" value="Znf_RING_CS"/>
</dbReference>
<dbReference type="Gene3D" id="1.20.120.1750">
    <property type="match status" value="1"/>
</dbReference>
<keyword evidence="3" id="KW-0677">Repeat</keyword>
<dbReference type="SUPFAM" id="SSF57850">
    <property type="entry name" value="RING/U-box"/>
    <property type="match status" value="1"/>
</dbReference>
<evidence type="ECO:0000256" key="7">
    <source>
        <dbReference type="PROSITE-ProRule" id="PRU00175"/>
    </source>
</evidence>
<dbReference type="GO" id="GO:0008270">
    <property type="term" value="F:zinc ion binding"/>
    <property type="evidence" value="ECO:0007669"/>
    <property type="project" value="UniProtKB-KW"/>
</dbReference>
<feature type="compositionally biased region" description="Basic and acidic residues" evidence="8">
    <location>
        <begin position="1"/>
        <end position="16"/>
    </location>
</feature>
<evidence type="ECO:0000256" key="5">
    <source>
        <dbReference type="ARBA" id="ARBA00022786"/>
    </source>
</evidence>
<dbReference type="InterPro" id="IPR031127">
    <property type="entry name" value="E3_UB_ligase_RBR"/>
</dbReference>
<organism evidence="11 12">
    <name type="scientific">Aureobasidium melanogenum</name>
    <name type="common">Aureobasidium pullulans var. melanogenum</name>
    <dbReference type="NCBI Taxonomy" id="46634"/>
    <lineage>
        <taxon>Eukaryota</taxon>
        <taxon>Fungi</taxon>
        <taxon>Dikarya</taxon>
        <taxon>Ascomycota</taxon>
        <taxon>Pezizomycotina</taxon>
        <taxon>Dothideomycetes</taxon>
        <taxon>Dothideomycetidae</taxon>
        <taxon>Dothideales</taxon>
        <taxon>Saccotheciaceae</taxon>
        <taxon>Aureobasidium</taxon>
    </lineage>
</organism>
<dbReference type="InterPro" id="IPR044066">
    <property type="entry name" value="TRIAD_supradom"/>
</dbReference>
<evidence type="ECO:0000313" key="12">
    <source>
        <dbReference type="Proteomes" id="UP000779574"/>
    </source>
</evidence>
<dbReference type="InterPro" id="IPR013083">
    <property type="entry name" value="Znf_RING/FYVE/PHD"/>
</dbReference>
<reference evidence="11" key="1">
    <citation type="journal article" date="2021" name="J Fungi (Basel)">
        <title>Virulence traits and population genomics of the black yeast Aureobasidium melanogenum.</title>
        <authorList>
            <person name="Cernosa A."/>
            <person name="Sun X."/>
            <person name="Gostincar C."/>
            <person name="Fang C."/>
            <person name="Gunde-Cimerman N."/>
            <person name="Song Z."/>
        </authorList>
    </citation>
    <scope>NUCLEOTIDE SEQUENCE</scope>
    <source>
        <strain evidence="11">EXF-9911</strain>
    </source>
</reference>
<evidence type="ECO:0000313" key="11">
    <source>
        <dbReference type="EMBL" id="KAG9697297.1"/>
    </source>
</evidence>
<evidence type="ECO:0000256" key="2">
    <source>
        <dbReference type="ARBA" id="ARBA00022723"/>
    </source>
</evidence>
<dbReference type="AlphaFoldDB" id="A0A9P8JDJ2"/>
<comment type="caution">
    <text evidence="11">The sequence shown here is derived from an EMBL/GenBank/DDBJ whole genome shotgun (WGS) entry which is preliminary data.</text>
</comment>
<gene>
    <name evidence="11" type="ORF">KCU76_g3091</name>
</gene>
<evidence type="ECO:0000256" key="4">
    <source>
        <dbReference type="ARBA" id="ARBA00022771"/>
    </source>
</evidence>
<protein>
    <recommendedName>
        <fullName evidence="13">RING-type domain-containing protein</fullName>
    </recommendedName>
</protein>
<accession>A0A9P8JDJ2</accession>
<dbReference type="InterPro" id="IPR001841">
    <property type="entry name" value="Znf_RING"/>
</dbReference>
<evidence type="ECO:0000256" key="8">
    <source>
        <dbReference type="SAM" id="MobiDB-lite"/>
    </source>
</evidence>
<evidence type="ECO:0000259" key="10">
    <source>
        <dbReference type="PROSITE" id="PS51873"/>
    </source>
</evidence>
<keyword evidence="2" id="KW-0479">Metal-binding</keyword>
<evidence type="ECO:0008006" key="13">
    <source>
        <dbReference type="Google" id="ProtNLM"/>
    </source>
</evidence>
<dbReference type="GO" id="GO:0004842">
    <property type="term" value="F:ubiquitin-protein transferase activity"/>
    <property type="evidence" value="ECO:0007669"/>
    <property type="project" value="InterPro"/>
</dbReference>
<dbReference type="GO" id="GO:0016567">
    <property type="term" value="P:protein ubiquitination"/>
    <property type="evidence" value="ECO:0007669"/>
    <property type="project" value="InterPro"/>
</dbReference>
<dbReference type="PROSITE" id="PS51873">
    <property type="entry name" value="TRIAD"/>
    <property type="match status" value="1"/>
</dbReference>
<name>A0A9P8JDJ2_AURME</name>
<dbReference type="EMBL" id="JAHFXF010000080">
    <property type="protein sequence ID" value="KAG9697297.1"/>
    <property type="molecule type" value="Genomic_DNA"/>
</dbReference>
<dbReference type="Gene3D" id="3.30.40.10">
    <property type="entry name" value="Zinc/RING finger domain, C3HC4 (zinc finger)"/>
    <property type="match status" value="1"/>
</dbReference>
<keyword evidence="5" id="KW-0833">Ubl conjugation pathway</keyword>
<feature type="non-terminal residue" evidence="11">
    <location>
        <position position="1"/>
    </location>
</feature>
<evidence type="ECO:0000256" key="1">
    <source>
        <dbReference type="ARBA" id="ARBA00022679"/>
    </source>
</evidence>
<feature type="domain" description="RING-type" evidence="9">
    <location>
        <begin position="38"/>
        <end position="83"/>
    </location>
</feature>
<dbReference type="Proteomes" id="UP000779574">
    <property type="component" value="Unassembled WGS sequence"/>
</dbReference>
<sequence>MTGVRSREMVPDHDNNEPQQPLSGETRFDHQHNHSNQCDCCFETVSSKKTVQLPGCGHTYCADCLRVMYRMATSNEAHFPPSCCSGAINIATVKHLLHRPQLKAFERCAAEYGTPVLGRRYCADTRCNSFLGRANGGILRCGKCGNLTCDSCKDYAHPGACKEERGRDIHKLDADLERLAAAEGWQRCPSCSRIIVLGEGCNHITLVFPCRSSPPQLTIVHVVADASTNSAMSVVPSGRPALVSNGKMLVYKNTYVAKNKLQSLNHLNSKSTCTFWKCVHADWHLTLNYRE</sequence>
<reference evidence="11" key="2">
    <citation type="submission" date="2021-08" db="EMBL/GenBank/DDBJ databases">
        <authorList>
            <person name="Gostincar C."/>
            <person name="Sun X."/>
            <person name="Song Z."/>
            <person name="Gunde-Cimerman N."/>
        </authorList>
    </citation>
    <scope>NUCLEOTIDE SEQUENCE</scope>
    <source>
        <strain evidence="11">EXF-9911</strain>
    </source>
</reference>
<feature type="domain" description="RING-type" evidence="10">
    <location>
        <begin position="34"/>
        <end position="241"/>
    </location>
</feature>
<proteinExistence type="predicted"/>
<keyword evidence="1" id="KW-0808">Transferase</keyword>
<dbReference type="PROSITE" id="PS00518">
    <property type="entry name" value="ZF_RING_1"/>
    <property type="match status" value="1"/>
</dbReference>
<evidence type="ECO:0000256" key="6">
    <source>
        <dbReference type="ARBA" id="ARBA00022833"/>
    </source>
</evidence>
<dbReference type="OrthoDB" id="10009520at2759"/>